<evidence type="ECO:0000256" key="1">
    <source>
        <dbReference type="SAM" id="Phobius"/>
    </source>
</evidence>
<keyword evidence="1" id="KW-0812">Transmembrane</keyword>
<dbReference type="Proteomes" id="UP000070810">
    <property type="component" value="Unassembled WGS sequence"/>
</dbReference>
<proteinExistence type="predicted"/>
<keyword evidence="1" id="KW-0472">Membrane</keyword>
<accession>A0A147EAY7</accession>
<dbReference type="EMBL" id="LDRK01000123">
    <property type="protein sequence ID" value="KTR81551.1"/>
    <property type="molecule type" value="Genomic_DNA"/>
</dbReference>
<dbReference type="PATRIC" id="fig|1079994.3.peg.396"/>
<reference evidence="2 3" key="1">
    <citation type="journal article" date="2016" name="Front. Microbiol.">
        <title>Genomic Resource of Rice Seed Associated Bacteria.</title>
        <authorList>
            <person name="Midha S."/>
            <person name="Bansal K."/>
            <person name="Sharma S."/>
            <person name="Kumar N."/>
            <person name="Patil P.P."/>
            <person name="Chaudhry V."/>
            <person name="Patil P.B."/>
        </authorList>
    </citation>
    <scope>NUCLEOTIDE SEQUENCE [LARGE SCALE GENOMIC DNA]</scope>
    <source>
        <strain evidence="2 3">NS354</strain>
    </source>
</reference>
<evidence type="ECO:0000313" key="3">
    <source>
        <dbReference type="Proteomes" id="UP000070810"/>
    </source>
</evidence>
<gene>
    <name evidence="2" type="ORF">NS354_12340</name>
</gene>
<comment type="caution">
    <text evidence="2">The sequence shown here is derived from an EMBL/GenBank/DDBJ whole genome shotgun (WGS) entry which is preliminary data.</text>
</comment>
<protein>
    <submittedName>
        <fullName evidence="2">Uncharacterized protein</fullName>
    </submittedName>
</protein>
<feature type="transmembrane region" description="Helical" evidence="1">
    <location>
        <begin position="47"/>
        <end position="72"/>
    </location>
</feature>
<name>A0A147EAY7_9MICO</name>
<keyword evidence="3" id="KW-1185">Reference proteome</keyword>
<organism evidence="2 3">
    <name type="scientific">Leucobacter chromiiresistens</name>
    <dbReference type="NCBI Taxonomy" id="1079994"/>
    <lineage>
        <taxon>Bacteria</taxon>
        <taxon>Bacillati</taxon>
        <taxon>Actinomycetota</taxon>
        <taxon>Actinomycetes</taxon>
        <taxon>Micrococcales</taxon>
        <taxon>Microbacteriaceae</taxon>
        <taxon>Leucobacter</taxon>
    </lineage>
</organism>
<feature type="transmembrane region" description="Helical" evidence="1">
    <location>
        <begin position="84"/>
        <end position="105"/>
    </location>
</feature>
<dbReference type="AlphaFoldDB" id="A0A147EAY7"/>
<feature type="transmembrane region" description="Helical" evidence="1">
    <location>
        <begin position="21"/>
        <end position="41"/>
    </location>
</feature>
<sequence length="108" mass="11220">MLVCVTQFSPPRPRRGRGFGIAATVVALVGILPNGIVWILAGTVDPNYGWLVFITLPWAVLMGAIAGVLGIIGITLARSEPGGYGWPVVGLVLGALQLLPAAVFLTDV</sequence>
<keyword evidence="1" id="KW-1133">Transmembrane helix</keyword>
<evidence type="ECO:0000313" key="2">
    <source>
        <dbReference type="EMBL" id="KTR81551.1"/>
    </source>
</evidence>